<reference evidence="2" key="1">
    <citation type="journal article" date="2020" name="Stud. Mycol.">
        <title>101 Dothideomycetes genomes: a test case for predicting lifestyles and emergence of pathogens.</title>
        <authorList>
            <person name="Haridas S."/>
            <person name="Albert R."/>
            <person name="Binder M."/>
            <person name="Bloem J."/>
            <person name="Labutti K."/>
            <person name="Salamov A."/>
            <person name="Andreopoulos B."/>
            <person name="Baker S."/>
            <person name="Barry K."/>
            <person name="Bills G."/>
            <person name="Bluhm B."/>
            <person name="Cannon C."/>
            <person name="Castanera R."/>
            <person name="Culley D."/>
            <person name="Daum C."/>
            <person name="Ezra D."/>
            <person name="Gonzalez J."/>
            <person name="Henrissat B."/>
            <person name="Kuo A."/>
            <person name="Liang C."/>
            <person name="Lipzen A."/>
            <person name="Lutzoni F."/>
            <person name="Magnuson J."/>
            <person name="Mondo S."/>
            <person name="Nolan M."/>
            <person name="Ohm R."/>
            <person name="Pangilinan J."/>
            <person name="Park H.-J."/>
            <person name="Ramirez L."/>
            <person name="Alfaro M."/>
            <person name="Sun H."/>
            <person name="Tritt A."/>
            <person name="Yoshinaga Y."/>
            <person name="Zwiers L.-H."/>
            <person name="Turgeon B."/>
            <person name="Goodwin S."/>
            <person name="Spatafora J."/>
            <person name="Crous P."/>
            <person name="Grigoriev I."/>
        </authorList>
    </citation>
    <scope>NUCLEOTIDE SEQUENCE</scope>
    <source>
        <strain evidence="2">CBS 675.92</strain>
    </source>
</reference>
<proteinExistence type="predicted"/>
<feature type="compositionally biased region" description="Basic and acidic residues" evidence="1">
    <location>
        <begin position="224"/>
        <end position="235"/>
    </location>
</feature>
<protein>
    <submittedName>
        <fullName evidence="2">Uncharacterized protein</fullName>
    </submittedName>
</protein>
<dbReference type="Proteomes" id="UP000800035">
    <property type="component" value="Unassembled WGS sequence"/>
</dbReference>
<evidence type="ECO:0000256" key="1">
    <source>
        <dbReference type="SAM" id="MobiDB-lite"/>
    </source>
</evidence>
<sequence length="304" mass="33968">MAATTPTAASDVGWAVLQKHYDQYNNYASADDFLDRDPRNEKVLYPDMRNIWKLAALAHRPAYKDKWLFWYNGLESVGRLRDNKNLIGKVSSGGLGGNGAPKAAMAYDFGGGQSQYHGENNFMTNAAGNAHGRKENKPPAPFFSSQSRHEHKEFKHAQRETERFALANGLIGMHSTPAFPFQLSPEDSAPVSKLTVFSSSIRRWTELGGESREDAGEVCENYGEETREAPEEREGQGCGQDSGARYVSPTIEAQGTQGERRASEMERGNVLDGEGPRRHGNEDTIYRFDMAYRMAWTDDTVTEW</sequence>
<feature type="region of interest" description="Disordered" evidence="1">
    <location>
        <begin position="221"/>
        <end position="282"/>
    </location>
</feature>
<dbReference type="AlphaFoldDB" id="A0A6A5U7Y7"/>
<name>A0A6A5U7Y7_9PLEO</name>
<dbReference type="EMBL" id="ML976982">
    <property type="protein sequence ID" value="KAF1961031.1"/>
    <property type="molecule type" value="Genomic_DNA"/>
</dbReference>
<evidence type="ECO:0000313" key="3">
    <source>
        <dbReference type="Proteomes" id="UP000800035"/>
    </source>
</evidence>
<keyword evidence="3" id="KW-1185">Reference proteome</keyword>
<organism evidence="2 3">
    <name type="scientific">Byssothecium circinans</name>
    <dbReference type="NCBI Taxonomy" id="147558"/>
    <lineage>
        <taxon>Eukaryota</taxon>
        <taxon>Fungi</taxon>
        <taxon>Dikarya</taxon>
        <taxon>Ascomycota</taxon>
        <taxon>Pezizomycotina</taxon>
        <taxon>Dothideomycetes</taxon>
        <taxon>Pleosporomycetidae</taxon>
        <taxon>Pleosporales</taxon>
        <taxon>Massarineae</taxon>
        <taxon>Massarinaceae</taxon>
        <taxon>Byssothecium</taxon>
    </lineage>
</organism>
<evidence type="ECO:0000313" key="2">
    <source>
        <dbReference type="EMBL" id="KAF1961031.1"/>
    </source>
</evidence>
<gene>
    <name evidence="2" type="ORF">CC80DRAFT_501271</name>
</gene>
<accession>A0A6A5U7Y7</accession>
<feature type="compositionally biased region" description="Basic and acidic residues" evidence="1">
    <location>
        <begin position="258"/>
        <end position="282"/>
    </location>
</feature>